<accession>A0A382D6Z9</accession>
<dbReference type="InterPro" id="IPR011010">
    <property type="entry name" value="DNA_brk_join_enz"/>
</dbReference>
<reference evidence="2" key="1">
    <citation type="submission" date="2018-05" db="EMBL/GenBank/DDBJ databases">
        <authorList>
            <person name="Lanie J.A."/>
            <person name="Ng W.-L."/>
            <person name="Kazmierczak K.M."/>
            <person name="Andrzejewski T.M."/>
            <person name="Davidsen T.M."/>
            <person name="Wayne K.J."/>
            <person name="Tettelin H."/>
            <person name="Glass J.I."/>
            <person name="Rusch D."/>
            <person name="Podicherti R."/>
            <person name="Tsui H.-C.T."/>
            <person name="Winkler M.E."/>
        </authorList>
    </citation>
    <scope>NUCLEOTIDE SEQUENCE</scope>
</reference>
<sequence length="53" mass="5969">MNNMLKNPNSERVPITTISKILGHANPAITMDIYAHELCEDLEQVRVAMAKFV</sequence>
<organism evidence="2">
    <name type="scientific">marine metagenome</name>
    <dbReference type="NCBI Taxonomy" id="408172"/>
    <lineage>
        <taxon>unclassified sequences</taxon>
        <taxon>metagenomes</taxon>
        <taxon>ecological metagenomes</taxon>
    </lineage>
</organism>
<dbReference type="GO" id="GO:0006310">
    <property type="term" value="P:DNA recombination"/>
    <property type="evidence" value="ECO:0007669"/>
    <property type="project" value="UniProtKB-KW"/>
</dbReference>
<proteinExistence type="predicted"/>
<dbReference type="InterPro" id="IPR013762">
    <property type="entry name" value="Integrase-like_cat_sf"/>
</dbReference>
<name>A0A382D6Z9_9ZZZZ</name>
<gene>
    <name evidence="2" type="ORF">METZ01_LOCUS186231</name>
</gene>
<dbReference type="Gene3D" id="1.10.443.10">
    <property type="entry name" value="Intergrase catalytic core"/>
    <property type="match status" value="1"/>
</dbReference>
<evidence type="ECO:0000313" key="2">
    <source>
        <dbReference type="EMBL" id="SVB33377.1"/>
    </source>
</evidence>
<dbReference type="GO" id="GO:0015074">
    <property type="term" value="P:DNA integration"/>
    <property type="evidence" value="ECO:0007669"/>
    <property type="project" value="InterPro"/>
</dbReference>
<protein>
    <submittedName>
        <fullName evidence="2">Uncharacterized protein</fullName>
    </submittedName>
</protein>
<keyword evidence="1" id="KW-0233">DNA recombination</keyword>
<evidence type="ECO:0000256" key="1">
    <source>
        <dbReference type="ARBA" id="ARBA00023172"/>
    </source>
</evidence>
<dbReference type="GO" id="GO:0003677">
    <property type="term" value="F:DNA binding"/>
    <property type="evidence" value="ECO:0007669"/>
    <property type="project" value="InterPro"/>
</dbReference>
<dbReference type="SUPFAM" id="SSF56349">
    <property type="entry name" value="DNA breaking-rejoining enzymes"/>
    <property type="match status" value="1"/>
</dbReference>
<dbReference type="EMBL" id="UINC01037618">
    <property type="protein sequence ID" value="SVB33377.1"/>
    <property type="molecule type" value="Genomic_DNA"/>
</dbReference>
<dbReference type="AlphaFoldDB" id="A0A382D6Z9"/>